<feature type="compositionally biased region" description="Gly residues" evidence="6">
    <location>
        <begin position="14"/>
        <end position="25"/>
    </location>
</feature>
<comment type="cofactor">
    <cofactor evidence="4">
        <name>a divalent metal cation</name>
        <dbReference type="ChEBI" id="CHEBI:60240"/>
    </cofactor>
    <text evidence="4">Binds 2 divalent metal cations per subunit.</text>
</comment>
<evidence type="ECO:0000313" key="7">
    <source>
        <dbReference type="EMBL" id="MBB6693841.1"/>
    </source>
</evidence>
<accession>A0A841U749</accession>
<dbReference type="Pfam" id="PF02126">
    <property type="entry name" value="PTE"/>
    <property type="match status" value="1"/>
</dbReference>
<dbReference type="PANTHER" id="PTHR10819:SF3">
    <property type="entry name" value="PHOSPHOTRIESTERASE-RELATED PROTEIN"/>
    <property type="match status" value="1"/>
</dbReference>
<dbReference type="InterPro" id="IPR032466">
    <property type="entry name" value="Metal_Hydrolase"/>
</dbReference>
<keyword evidence="8" id="KW-1185">Reference proteome</keyword>
<evidence type="ECO:0000256" key="5">
    <source>
        <dbReference type="PROSITE-ProRule" id="PRU00679"/>
    </source>
</evidence>
<feature type="binding site" description="via carbamate group" evidence="4">
    <location>
        <position position="182"/>
    </location>
    <ligand>
        <name>Zn(2+)</name>
        <dbReference type="ChEBI" id="CHEBI:29105"/>
        <label>2</label>
    </ligand>
</feature>
<dbReference type="PIRSF" id="PIRSF016839">
    <property type="entry name" value="PhP"/>
    <property type="match status" value="1"/>
</dbReference>
<organism evidence="7 8">
    <name type="scientific">Cohnella xylanilytica</name>
    <dbReference type="NCBI Taxonomy" id="557555"/>
    <lineage>
        <taxon>Bacteria</taxon>
        <taxon>Bacillati</taxon>
        <taxon>Bacillota</taxon>
        <taxon>Bacilli</taxon>
        <taxon>Bacillales</taxon>
        <taxon>Paenibacillaceae</taxon>
        <taxon>Cohnella</taxon>
    </lineage>
</organism>
<comment type="caution">
    <text evidence="7">The sequence shown here is derived from an EMBL/GenBank/DDBJ whole genome shotgun (WGS) entry which is preliminary data.</text>
</comment>
<dbReference type="GO" id="GO:0016787">
    <property type="term" value="F:hydrolase activity"/>
    <property type="evidence" value="ECO:0007669"/>
    <property type="project" value="UniProtKB-KW"/>
</dbReference>
<proteinExistence type="inferred from homology"/>
<feature type="binding site" evidence="4">
    <location>
        <position position="243"/>
    </location>
    <ligand>
        <name>Zn(2+)</name>
        <dbReference type="ChEBI" id="CHEBI:29105"/>
        <label>2</label>
    </ligand>
</feature>
<evidence type="ECO:0000256" key="3">
    <source>
        <dbReference type="PIRSR" id="PIRSR601559-50"/>
    </source>
</evidence>
<dbReference type="PROSITE" id="PS51347">
    <property type="entry name" value="PHOSPHOTRIESTERASE_2"/>
    <property type="match status" value="1"/>
</dbReference>
<dbReference type="EMBL" id="JACJVR010000079">
    <property type="protein sequence ID" value="MBB6693841.1"/>
    <property type="molecule type" value="Genomic_DNA"/>
</dbReference>
<dbReference type="Proteomes" id="UP000553776">
    <property type="component" value="Unassembled WGS sequence"/>
</dbReference>
<feature type="region of interest" description="Disordered" evidence="6">
    <location>
        <begin position="1"/>
        <end position="32"/>
    </location>
</feature>
<dbReference type="PANTHER" id="PTHR10819">
    <property type="entry name" value="PHOSPHOTRIESTERASE-RELATED"/>
    <property type="match status" value="1"/>
</dbReference>
<protein>
    <recommendedName>
        <fullName evidence="9">Phosphotriesterase-related protein</fullName>
    </recommendedName>
</protein>
<comment type="similarity">
    <text evidence="5">Belongs to the metallo-dependent hydrolases superfamily. Phosphotriesterase family.</text>
</comment>
<feature type="binding site" description="via carbamate group" evidence="4">
    <location>
        <position position="182"/>
    </location>
    <ligand>
        <name>Zn(2+)</name>
        <dbReference type="ChEBI" id="CHEBI:29105"/>
        <label>1</label>
    </ligand>
</feature>
<evidence type="ECO:0008006" key="9">
    <source>
        <dbReference type="Google" id="ProtNLM"/>
    </source>
</evidence>
<reference evidence="7 8" key="1">
    <citation type="submission" date="2020-08" db="EMBL/GenBank/DDBJ databases">
        <title>Cohnella phylogeny.</title>
        <authorList>
            <person name="Dunlap C."/>
        </authorList>
    </citation>
    <scope>NUCLEOTIDE SEQUENCE [LARGE SCALE GENOMIC DNA]</scope>
    <source>
        <strain evidence="7 8">DSM 25239</strain>
    </source>
</reference>
<keyword evidence="1 4" id="KW-0479">Metal-binding</keyword>
<keyword evidence="2" id="KW-0378">Hydrolase</keyword>
<feature type="binding site" evidence="4">
    <location>
        <position position="215"/>
    </location>
    <ligand>
        <name>Zn(2+)</name>
        <dbReference type="ChEBI" id="CHEBI:29105"/>
        <label>2</label>
    </ligand>
</feature>
<gene>
    <name evidence="7" type="ORF">H7B90_20800</name>
</gene>
<dbReference type="RefSeq" id="WP_185137812.1">
    <property type="nucleotide sequence ID" value="NZ_BORM01000021.1"/>
</dbReference>
<feature type="binding site" evidence="4">
    <location>
        <position position="57"/>
    </location>
    <ligand>
        <name>Zn(2+)</name>
        <dbReference type="ChEBI" id="CHEBI:29105"/>
        <label>1</label>
    </ligand>
</feature>
<evidence type="ECO:0000313" key="8">
    <source>
        <dbReference type="Proteomes" id="UP000553776"/>
    </source>
</evidence>
<dbReference type="GO" id="GO:0008270">
    <property type="term" value="F:zinc ion binding"/>
    <property type="evidence" value="ECO:0007669"/>
    <property type="project" value="InterPro"/>
</dbReference>
<dbReference type="Gene3D" id="3.20.20.140">
    <property type="entry name" value="Metal-dependent hydrolases"/>
    <property type="match status" value="1"/>
</dbReference>
<evidence type="ECO:0000256" key="1">
    <source>
        <dbReference type="ARBA" id="ARBA00022723"/>
    </source>
</evidence>
<feature type="binding site" evidence="4">
    <location>
        <position position="55"/>
    </location>
    <ligand>
        <name>Zn(2+)</name>
        <dbReference type="ChEBI" id="CHEBI:29105"/>
        <label>1</label>
    </ligand>
</feature>
<dbReference type="SUPFAM" id="SSF51556">
    <property type="entry name" value="Metallo-dependent hydrolases"/>
    <property type="match status" value="1"/>
</dbReference>
<feature type="binding site" evidence="4">
    <location>
        <position position="301"/>
    </location>
    <ligand>
        <name>Zn(2+)</name>
        <dbReference type="ChEBI" id="CHEBI:29105"/>
        <label>1</label>
    </ligand>
</feature>
<name>A0A841U749_9BACL</name>
<evidence type="ECO:0000256" key="4">
    <source>
        <dbReference type="PIRSR" id="PIRSR601559-51"/>
    </source>
</evidence>
<dbReference type="AlphaFoldDB" id="A0A841U749"/>
<sequence length="353" mass="38520">MERKTRAGADAGRAIGGAGRTGDGAGKASKSAEGGFIRTVRGDIPPEKLGFCHSHEHLFLAPGHPQTVNADLRIDDYELTLRELREFRDAGGRAVVDAQPLGCGRMEAELALVSAEADVHAVASTGFHKLAFYPPDHWIRRLGEEELTRLFVGELEEGMLAGTDRLEPEAASRVDARAGLIKTAVDAERMADPDKRWFAAAAGASLATGAPIMCHTESPEQARWLFGFYRERGVPAEAIILCHLDRKLDDPKAHLELAGEGAYLEYDTIGRYKYHSDEAEAEWIARMLAAGLEDRLLLGLDTTRARLAAYGGTPGLTHLAERFLPLLARAGADEAQLRKLMRRNPARAFAFRS</sequence>
<feature type="modified residue" description="N6-carboxylysine" evidence="3 5">
    <location>
        <position position="182"/>
    </location>
</feature>
<evidence type="ECO:0000256" key="2">
    <source>
        <dbReference type="ARBA" id="ARBA00022801"/>
    </source>
</evidence>
<evidence type="ECO:0000256" key="6">
    <source>
        <dbReference type="SAM" id="MobiDB-lite"/>
    </source>
</evidence>
<dbReference type="InterPro" id="IPR001559">
    <property type="entry name" value="Phosphotriesterase"/>
</dbReference>